<evidence type="ECO:0000256" key="3">
    <source>
        <dbReference type="RuleBase" id="RU363071"/>
    </source>
</evidence>
<feature type="compositionally biased region" description="Low complexity" evidence="4">
    <location>
        <begin position="10"/>
        <end position="21"/>
    </location>
</feature>
<comment type="catalytic activity">
    <reaction evidence="3">
        <text>D-erythrose 4-phosphate + phosphoenolpyruvate + H2O = 7-phospho-2-dehydro-3-deoxy-D-arabino-heptonate + phosphate</text>
        <dbReference type="Rhea" id="RHEA:14717"/>
        <dbReference type="ChEBI" id="CHEBI:15377"/>
        <dbReference type="ChEBI" id="CHEBI:16897"/>
        <dbReference type="ChEBI" id="CHEBI:43474"/>
        <dbReference type="ChEBI" id="CHEBI:58394"/>
        <dbReference type="ChEBI" id="CHEBI:58702"/>
        <dbReference type="EC" id="2.5.1.54"/>
    </reaction>
</comment>
<dbReference type="PANTHER" id="PTHR21337:SF0">
    <property type="entry name" value="PHOSPHO-2-DEHYDRO-3-DEOXYHEPTONATE ALDOLASE"/>
    <property type="match status" value="1"/>
</dbReference>
<comment type="pathway">
    <text evidence="3">Metabolic intermediate biosynthesis; chorismate biosynthesis; chorismate from D-erythrose 4-phosphate and phosphoenolpyruvate: step 1/7.</text>
</comment>
<protein>
    <recommendedName>
        <fullName evidence="3">Phospho-2-dehydro-3-deoxyheptonate aldolase</fullName>
        <ecNumber evidence="3">2.5.1.54</ecNumber>
    </recommendedName>
</protein>
<reference evidence="6" key="1">
    <citation type="journal article" date="2019" name="Int. J. Syst. Evol. Microbiol.">
        <title>The Global Catalogue of Microorganisms (GCM) 10K type strain sequencing project: providing services to taxonomists for standard genome sequencing and annotation.</title>
        <authorList>
            <consortium name="The Broad Institute Genomics Platform"/>
            <consortium name="The Broad Institute Genome Sequencing Center for Infectious Disease"/>
            <person name="Wu L."/>
            <person name="Ma J."/>
        </authorList>
    </citation>
    <scope>NUCLEOTIDE SEQUENCE [LARGE SCALE GENOMIC DNA]</scope>
    <source>
        <strain evidence="6">JCM 3399</strain>
    </source>
</reference>
<evidence type="ECO:0000313" key="6">
    <source>
        <dbReference type="Proteomes" id="UP000654471"/>
    </source>
</evidence>
<comment type="caution">
    <text evidence="5">The sequence shown here is derived from an EMBL/GenBank/DDBJ whole genome shotgun (WGS) entry which is preliminary data.</text>
</comment>
<dbReference type="Gene3D" id="3.20.20.70">
    <property type="entry name" value="Aldolase class I"/>
    <property type="match status" value="1"/>
</dbReference>
<dbReference type="SUPFAM" id="SSF51569">
    <property type="entry name" value="Aldolase"/>
    <property type="match status" value="1"/>
</dbReference>
<comment type="similarity">
    <text evidence="1 3">Belongs to the class-II DAHP synthase family.</text>
</comment>
<feature type="region of interest" description="Disordered" evidence="4">
    <location>
        <begin position="114"/>
        <end position="149"/>
    </location>
</feature>
<keyword evidence="6" id="KW-1185">Reference proteome</keyword>
<keyword evidence="2 3" id="KW-0808">Transferase</keyword>
<feature type="region of interest" description="Disordered" evidence="4">
    <location>
        <begin position="1"/>
        <end position="22"/>
    </location>
</feature>
<proteinExistence type="inferred from homology"/>
<dbReference type="EC" id="2.5.1.54" evidence="3"/>
<keyword evidence="3" id="KW-0057">Aromatic amino acid biosynthesis</keyword>
<name>A0ABQ2V3N1_9ACTN</name>
<accession>A0ABQ2V3N1</accession>
<dbReference type="PANTHER" id="PTHR21337">
    <property type="entry name" value="PHOSPHO-2-DEHYDRO-3-DEOXYHEPTONATE ALDOLASE 1, 2"/>
    <property type="match status" value="1"/>
</dbReference>
<dbReference type="RefSeq" id="WP_189300632.1">
    <property type="nucleotide sequence ID" value="NZ_BMRP01000010.1"/>
</dbReference>
<evidence type="ECO:0000256" key="1">
    <source>
        <dbReference type="ARBA" id="ARBA00008911"/>
    </source>
</evidence>
<dbReference type="InterPro" id="IPR013785">
    <property type="entry name" value="Aldolase_TIM"/>
</dbReference>
<evidence type="ECO:0000313" key="5">
    <source>
        <dbReference type="EMBL" id="GGU65189.1"/>
    </source>
</evidence>
<evidence type="ECO:0000256" key="4">
    <source>
        <dbReference type="SAM" id="MobiDB-lite"/>
    </source>
</evidence>
<feature type="compositionally biased region" description="Basic and acidic residues" evidence="4">
    <location>
        <begin position="140"/>
        <end position="149"/>
    </location>
</feature>
<evidence type="ECO:0000256" key="2">
    <source>
        <dbReference type="ARBA" id="ARBA00022679"/>
    </source>
</evidence>
<dbReference type="EMBL" id="BMRP01000010">
    <property type="protein sequence ID" value="GGU65189.1"/>
    <property type="molecule type" value="Genomic_DNA"/>
</dbReference>
<dbReference type="Pfam" id="PF01474">
    <property type="entry name" value="DAHP_synth_2"/>
    <property type="match status" value="2"/>
</dbReference>
<organism evidence="5 6">
    <name type="scientific">Streptomyces albospinus</name>
    <dbReference type="NCBI Taxonomy" id="285515"/>
    <lineage>
        <taxon>Bacteria</taxon>
        <taxon>Bacillati</taxon>
        <taxon>Actinomycetota</taxon>
        <taxon>Actinomycetes</taxon>
        <taxon>Kitasatosporales</taxon>
        <taxon>Streptomycetaceae</taxon>
        <taxon>Streptomyces</taxon>
    </lineage>
</organism>
<keyword evidence="3" id="KW-0028">Amino-acid biosynthesis</keyword>
<gene>
    <name evidence="5" type="primary">phzC1</name>
    <name evidence="5" type="ORF">GCM10010211_32880</name>
</gene>
<sequence length="391" mass="42671">MLTAPFDTSAPADQQPAWPDPHQLKDVCDTLRSKPPLVTSAEVTTLRSLLASAQTSRALVIQGGDCAELFAESGSAAVQRKLDLLYGLADRCRSATALPVVTIGRLAGQYAKPRSNPVEEIPGGRLVPSYRGDGVNGRQPDPHSRRPDPQRLLTAYDCARTTLEHIRSSWQHRPTAERVYTSHEFLLLDYELPQIQRRHDLRYAGSAHFGWVGERTRHPAGAHVSLVRSIANPTGIKIGPSATPDDVIRLVATVGAAEEPGKITLIVRMGAKALPEALPPIVAAVARQGIPVTWLCDPMHENTVVTPHGQKTRSLVAMKAEIDAFVAVLHRAREWPAGLHIEMTPYRVTECVQDLDDIDASAPLGPYTSACDPRLNAAQSEEIVEHFVKRL</sequence>
<dbReference type="InterPro" id="IPR002480">
    <property type="entry name" value="DAHP_synth_2"/>
</dbReference>
<dbReference type="Proteomes" id="UP000654471">
    <property type="component" value="Unassembled WGS sequence"/>
</dbReference>